<dbReference type="PANTHER" id="PTHR10668:SF103">
    <property type="entry name" value="PYRIDINE NUCLEOTIDE-DISULFIDE OXIDOREDUCTASE DOMAIN-CONTAINING PROTEIN 2"/>
    <property type="match status" value="1"/>
</dbReference>
<organism evidence="6">
    <name type="scientific">freshwater metagenome</name>
    <dbReference type="NCBI Taxonomy" id="449393"/>
    <lineage>
        <taxon>unclassified sequences</taxon>
        <taxon>metagenomes</taxon>
        <taxon>ecological metagenomes</taxon>
    </lineage>
</organism>
<dbReference type="EMBL" id="CAEZSR010000050">
    <property type="protein sequence ID" value="CAB4558488.1"/>
    <property type="molecule type" value="Genomic_DNA"/>
</dbReference>
<protein>
    <recommendedName>
        <fullName evidence="4">Pyridine nucleotide-disulfide oxidoreductase domain-containing protein 2</fullName>
    </recommendedName>
</protein>
<dbReference type="GO" id="GO:0005759">
    <property type="term" value="C:mitochondrial matrix"/>
    <property type="evidence" value="ECO:0007669"/>
    <property type="project" value="UniProtKB-SubCell"/>
</dbReference>
<reference evidence="6" key="1">
    <citation type="submission" date="2020-05" db="EMBL/GenBank/DDBJ databases">
        <authorList>
            <person name="Chiriac C."/>
            <person name="Salcher M."/>
            <person name="Ghai R."/>
            <person name="Kavagutti S V."/>
        </authorList>
    </citation>
    <scope>NUCLEOTIDE SEQUENCE</scope>
</reference>
<dbReference type="AlphaFoldDB" id="A0A6J6DA54"/>
<dbReference type="SUPFAM" id="SSF51905">
    <property type="entry name" value="FAD/NAD(P)-binding domain"/>
    <property type="match status" value="1"/>
</dbReference>
<dbReference type="GO" id="GO:0005829">
    <property type="term" value="C:cytosol"/>
    <property type="evidence" value="ECO:0007669"/>
    <property type="project" value="TreeGrafter"/>
</dbReference>
<comment type="subcellular location">
    <subcellularLocation>
        <location evidence="1">Mitochondrion matrix</location>
    </subcellularLocation>
</comment>
<dbReference type="Pfam" id="PF01593">
    <property type="entry name" value="Amino_oxidase"/>
    <property type="match status" value="1"/>
</dbReference>
<evidence type="ECO:0000256" key="2">
    <source>
        <dbReference type="ARBA" id="ARBA00037217"/>
    </source>
</evidence>
<dbReference type="GO" id="GO:0016491">
    <property type="term" value="F:oxidoreductase activity"/>
    <property type="evidence" value="ECO:0007669"/>
    <property type="project" value="InterPro"/>
</dbReference>
<evidence type="ECO:0000256" key="4">
    <source>
        <dbReference type="ARBA" id="ARBA00040298"/>
    </source>
</evidence>
<sequence length="514" mass="55401">MPVHDVDAVVIGAGHNGLVCAAYLARGGLRTLLVEARDAVGGTAASESFAGATVNICNCDHITFRTTPVMEELRLADHGLRYLDVEPAQVNMAWGGGQAWVMHHDAEQTLDGLARTHPTEVDGYRRYLRAAMPAVRMVFDQANDPPSLTGITKKVFARRGRGVSTLLRWSRRSAADVMREYFHTDALQGPAMVTGPMVWGISPEFPGTGLGALTYALRHVGTVGRPEGGSGMVPASLERSFRSFGGELRLATKVTAITCEGGRVRGVELDDGTEVTASVVVSACNPHDTFLRWLRDPPPQAHGLVERWRTTPHHEGYESKIDAVVSSVPRLRALAGLPDDPHPLTGTVIVAPSLADMHRGFELMGRGEVLERPGMFLNVPTVIDPSMAPAGRHVLSLECLYTPYRLAGGWPGSGEPRRWLEQLATLAEPGLLDSIDEWRAMTPDVYERDFHLPAGHATSFAGGPLAALLNRQPELTRYETPVDGLFLTGAATFPGAGVWGASGRNAALTVLARR</sequence>
<feature type="domain" description="Amine oxidase" evidence="5">
    <location>
        <begin position="17"/>
        <end position="288"/>
    </location>
</feature>
<name>A0A6J6DA54_9ZZZZ</name>
<evidence type="ECO:0000256" key="1">
    <source>
        <dbReference type="ARBA" id="ARBA00004305"/>
    </source>
</evidence>
<dbReference type="Gene3D" id="3.50.50.60">
    <property type="entry name" value="FAD/NAD(P)-binding domain"/>
    <property type="match status" value="2"/>
</dbReference>
<dbReference type="InterPro" id="IPR036188">
    <property type="entry name" value="FAD/NAD-bd_sf"/>
</dbReference>
<dbReference type="InterPro" id="IPR002937">
    <property type="entry name" value="Amino_oxidase"/>
</dbReference>
<proteinExistence type="predicted"/>
<evidence type="ECO:0000256" key="3">
    <source>
        <dbReference type="ARBA" id="ARBA00038825"/>
    </source>
</evidence>
<comment type="function">
    <text evidence="2">Probable oxidoreductase that may play a role as regulator of mitochondrial function.</text>
</comment>
<accession>A0A6J6DA54</accession>
<evidence type="ECO:0000259" key="5">
    <source>
        <dbReference type="Pfam" id="PF01593"/>
    </source>
</evidence>
<evidence type="ECO:0000313" key="6">
    <source>
        <dbReference type="EMBL" id="CAB4558488.1"/>
    </source>
</evidence>
<gene>
    <name evidence="6" type="ORF">UFOPK1493_01593</name>
</gene>
<dbReference type="PANTHER" id="PTHR10668">
    <property type="entry name" value="PHYTOENE DEHYDROGENASE"/>
    <property type="match status" value="1"/>
</dbReference>
<comment type="subunit">
    <text evidence="3">Interacts with COX5B; this interaction may contribute to localize PYROXD2 to the inner face of the inner mitochondrial membrane.</text>
</comment>